<feature type="transmembrane region" description="Helical" evidence="7">
    <location>
        <begin position="295"/>
        <end position="314"/>
    </location>
</feature>
<evidence type="ECO:0000259" key="8">
    <source>
        <dbReference type="PROSITE" id="PS50850"/>
    </source>
</evidence>
<evidence type="ECO:0000256" key="4">
    <source>
        <dbReference type="ARBA" id="ARBA00022692"/>
    </source>
</evidence>
<evidence type="ECO:0000256" key="1">
    <source>
        <dbReference type="ARBA" id="ARBA00004651"/>
    </source>
</evidence>
<protein>
    <submittedName>
        <fullName evidence="9">Predicted arabinose efflux permease, MFS family</fullName>
    </submittedName>
</protein>
<dbReference type="PANTHER" id="PTHR23513">
    <property type="entry name" value="INTEGRAL MEMBRANE EFFLUX PROTEIN-RELATED"/>
    <property type="match status" value="1"/>
</dbReference>
<keyword evidence="10" id="KW-1185">Reference proteome</keyword>
<feature type="transmembrane region" description="Helical" evidence="7">
    <location>
        <begin position="66"/>
        <end position="87"/>
    </location>
</feature>
<dbReference type="GO" id="GO:0022857">
    <property type="term" value="F:transmembrane transporter activity"/>
    <property type="evidence" value="ECO:0007669"/>
    <property type="project" value="InterPro"/>
</dbReference>
<feature type="transmembrane region" description="Helical" evidence="7">
    <location>
        <begin position="140"/>
        <end position="162"/>
    </location>
</feature>
<evidence type="ECO:0000256" key="5">
    <source>
        <dbReference type="ARBA" id="ARBA00022989"/>
    </source>
</evidence>
<evidence type="ECO:0000256" key="6">
    <source>
        <dbReference type="ARBA" id="ARBA00023136"/>
    </source>
</evidence>
<feature type="transmembrane region" description="Helical" evidence="7">
    <location>
        <begin position="174"/>
        <end position="196"/>
    </location>
</feature>
<name>A0A1T4R574_9ACTN</name>
<keyword evidence="4 7" id="KW-0812">Transmembrane</keyword>
<gene>
    <name evidence="9" type="ORF">SAMN02745673_02529</name>
</gene>
<organism evidence="9 10">
    <name type="scientific">Marinactinospora thermotolerans DSM 45154</name>
    <dbReference type="NCBI Taxonomy" id="1122192"/>
    <lineage>
        <taxon>Bacteria</taxon>
        <taxon>Bacillati</taxon>
        <taxon>Actinomycetota</taxon>
        <taxon>Actinomycetes</taxon>
        <taxon>Streptosporangiales</taxon>
        <taxon>Nocardiopsidaceae</taxon>
        <taxon>Marinactinospora</taxon>
    </lineage>
</organism>
<dbReference type="Proteomes" id="UP000190637">
    <property type="component" value="Unassembled WGS sequence"/>
</dbReference>
<feature type="transmembrane region" description="Helical" evidence="7">
    <location>
        <begin position="34"/>
        <end position="54"/>
    </location>
</feature>
<dbReference type="Pfam" id="PF05977">
    <property type="entry name" value="MFS_3"/>
    <property type="match status" value="1"/>
</dbReference>
<dbReference type="InterPro" id="IPR036259">
    <property type="entry name" value="MFS_trans_sf"/>
</dbReference>
<feature type="transmembrane region" description="Helical" evidence="7">
    <location>
        <begin position="229"/>
        <end position="249"/>
    </location>
</feature>
<evidence type="ECO:0000256" key="7">
    <source>
        <dbReference type="SAM" id="Phobius"/>
    </source>
</evidence>
<reference evidence="9 10" key="1">
    <citation type="submission" date="2017-02" db="EMBL/GenBank/DDBJ databases">
        <authorList>
            <person name="Peterson S.W."/>
        </authorList>
    </citation>
    <scope>NUCLEOTIDE SEQUENCE [LARGE SCALE GENOMIC DNA]</scope>
    <source>
        <strain evidence="9 10">DSM 45154</strain>
    </source>
</reference>
<proteinExistence type="predicted"/>
<dbReference type="EMBL" id="FUWS01000006">
    <property type="protein sequence ID" value="SKA10986.1"/>
    <property type="molecule type" value="Genomic_DNA"/>
</dbReference>
<feature type="transmembrane region" description="Helical" evidence="7">
    <location>
        <begin position="270"/>
        <end position="289"/>
    </location>
</feature>
<evidence type="ECO:0000256" key="3">
    <source>
        <dbReference type="ARBA" id="ARBA00022475"/>
    </source>
</evidence>
<keyword evidence="5 7" id="KW-1133">Transmembrane helix</keyword>
<feature type="domain" description="Major facilitator superfamily (MFS) profile" evidence="8">
    <location>
        <begin position="1"/>
        <end position="319"/>
    </location>
</feature>
<dbReference type="InterPro" id="IPR010290">
    <property type="entry name" value="TM_effector"/>
</dbReference>
<keyword evidence="3" id="KW-1003">Cell membrane</keyword>
<dbReference type="InterPro" id="IPR022324">
    <property type="entry name" value="Bacilysin_exporter_BacE_put"/>
</dbReference>
<feature type="transmembrane region" description="Helical" evidence="7">
    <location>
        <begin position="99"/>
        <end position="119"/>
    </location>
</feature>
<evidence type="ECO:0000256" key="2">
    <source>
        <dbReference type="ARBA" id="ARBA00022448"/>
    </source>
</evidence>
<dbReference type="SUPFAM" id="SSF103473">
    <property type="entry name" value="MFS general substrate transporter"/>
    <property type="match status" value="1"/>
</dbReference>
<dbReference type="PRINTS" id="PR01988">
    <property type="entry name" value="EXPORTERBACE"/>
</dbReference>
<evidence type="ECO:0000313" key="9">
    <source>
        <dbReference type="EMBL" id="SKA10986.1"/>
    </source>
</evidence>
<keyword evidence="6 7" id="KW-0472">Membrane</keyword>
<dbReference type="InterPro" id="IPR020846">
    <property type="entry name" value="MFS_dom"/>
</dbReference>
<dbReference type="STRING" id="1122192.SAMN02745673_02529"/>
<dbReference type="Gene3D" id="1.20.1250.20">
    <property type="entry name" value="MFS general substrate transporter like domains"/>
    <property type="match status" value="1"/>
</dbReference>
<dbReference type="GO" id="GO:0005886">
    <property type="term" value="C:plasma membrane"/>
    <property type="evidence" value="ECO:0007669"/>
    <property type="project" value="UniProtKB-SubCell"/>
</dbReference>
<accession>A0A1T4R574</accession>
<dbReference type="CDD" id="cd06173">
    <property type="entry name" value="MFS_MefA_like"/>
    <property type="match status" value="1"/>
</dbReference>
<dbReference type="AlphaFoldDB" id="A0A1T4R574"/>
<comment type="subcellular location">
    <subcellularLocation>
        <location evidence="1">Cell membrane</location>
        <topology evidence="1">Multi-pass membrane protein</topology>
    </subcellularLocation>
</comment>
<keyword evidence="2" id="KW-0813">Transport</keyword>
<sequence>MAWSDSVAGLSALATAYLFVSGSAETWNLAAIQLLNGAAASFFIPASQSVMPMIVPAEKRQAANSLMSLSMQLGVIIGATGAGLIVANLGAGWAMSVNALTFLLSALLISRMLLPAIASTGESMFQSIRTGWREFYSRRWVFIVVLQFMVIMAAVYATLNVLGPLAADLHLDGATSWGFILSANSLGYVLGGFIALRIRTKYPLRTAVFMTLLFAAPSIFLAIATGNTWIIALGAVINGVGATVFNVLWDTTVQERVPPQYLSRVASYDALGSLAAVPIGTAAAGFLSEAISLDVALWICSAVIIVSGVITLCFREVRTLTSEEENLSKT</sequence>
<dbReference type="PROSITE" id="PS50850">
    <property type="entry name" value="MFS"/>
    <property type="match status" value="1"/>
</dbReference>
<dbReference type="PANTHER" id="PTHR23513:SF11">
    <property type="entry name" value="STAPHYLOFERRIN A TRANSPORTER"/>
    <property type="match status" value="1"/>
</dbReference>
<feature type="transmembrane region" description="Helical" evidence="7">
    <location>
        <begin position="203"/>
        <end position="223"/>
    </location>
</feature>
<evidence type="ECO:0000313" key="10">
    <source>
        <dbReference type="Proteomes" id="UP000190637"/>
    </source>
</evidence>